<keyword evidence="2" id="KW-1185">Reference proteome</keyword>
<evidence type="ECO:0000313" key="2">
    <source>
        <dbReference type="Proteomes" id="UP000293568"/>
    </source>
</evidence>
<sequence length="226" mass="25890">MEKKHPLQDKWVELLISDHAAPVQGKLIDIGQDIFVIQDGVKYVYVPIIHLQQLRFLQEEPRELFPIPEELKGRPLEQLQDPVSYRKILLSAKGMFSEIYVTGSQSIHGYLTSVMNDFFVFYSPVYHTVIISLQHLKYLVPYHPNITPYQLSPEQFPLRPSTITLARTFEGQLRKLVGEFVILDLGVNPNKIGLLKNVQDNMAELVNANGASIFVHIDHIQTLHIP</sequence>
<dbReference type="KEGG" id="pprt:ET464_09660"/>
<dbReference type="Proteomes" id="UP000293568">
    <property type="component" value="Chromosome"/>
</dbReference>
<dbReference type="EMBL" id="CP035492">
    <property type="protein sequence ID" value="QAY66631.1"/>
    <property type="molecule type" value="Genomic_DNA"/>
</dbReference>
<reference evidence="1 2" key="1">
    <citation type="submission" date="2019-01" db="EMBL/GenBank/DDBJ databases">
        <title>Genome sequencing of strain FW100M-2.</title>
        <authorList>
            <person name="Heo J."/>
            <person name="Kim S.-J."/>
            <person name="Kim J.-S."/>
            <person name="Hong S.-B."/>
            <person name="Kwon S.-W."/>
        </authorList>
    </citation>
    <scope>NUCLEOTIDE SEQUENCE [LARGE SCALE GENOMIC DNA]</scope>
    <source>
        <strain evidence="1 2">FW100M-2</strain>
    </source>
</reference>
<gene>
    <name evidence="1" type="ORF">ET464_09660</name>
</gene>
<dbReference type="RefSeq" id="WP_129440400.1">
    <property type="nucleotide sequence ID" value="NZ_CP035492.1"/>
</dbReference>
<organism evidence="1 2">
    <name type="scientific">Paenibacillus protaetiae</name>
    <dbReference type="NCBI Taxonomy" id="2509456"/>
    <lineage>
        <taxon>Bacteria</taxon>
        <taxon>Bacillati</taxon>
        <taxon>Bacillota</taxon>
        <taxon>Bacilli</taxon>
        <taxon>Bacillales</taxon>
        <taxon>Paenibacillaceae</taxon>
        <taxon>Paenibacillus</taxon>
    </lineage>
</organism>
<proteinExistence type="predicted"/>
<evidence type="ECO:0000313" key="1">
    <source>
        <dbReference type="EMBL" id="QAY66631.1"/>
    </source>
</evidence>
<protein>
    <submittedName>
        <fullName evidence="1">DUF2642 domain-containing protein</fullName>
    </submittedName>
</protein>
<dbReference type="AlphaFoldDB" id="A0A4V0YF65"/>
<accession>A0A4V0YF65</accession>
<dbReference type="OrthoDB" id="2716151at2"/>
<name>A0A4V0YF65_9BACL</name>